<gene>
    <name evidence="1" type="ordered locus">TherJR_1835</name>
</gene>
<evidence type="ECO:0000313" key="2">
    <source>
        <dbReference type="Proteomes" id="UP000002377"/>
    </source>
</evidence>
<dbReference type="AlphaFoldDB" id="D5X7W4"/>
<dbReference type="EMBL" id="CP002028">
    <property type="protein sequence ID" value="ADG82684.1"/>
    <property type="molecule type" value="Genomic_DNA"/>
</dbReference>
<dbReference type="Proteomes" id="UP000002377">
    <property type="component" value="Chromosome"/>
</dbReference>
<reference evidence="1 2" key="1">
    <citation type="submission" date="2010-05" db="EMBL/GenBank/DDBJ databases">
        <title>Complete sequence of Thermincola sp. JR.</title>
        <authorList>
            <consortium name="US DOE Joint Genome Institute"/>
            <person name="Lucas S."/>
            <person name="Copeland A."/>
            <person name="Lapidus A."/>
            <person name="Cheng J.-F."/>
            <person name="Bruce D."/>
            <person name="Goodwin L."/>
            <person name="Pitluck S."/>
            <person name="Chertkov O."/>
            <person name="Detter J.C."/>
            <person name="Han C."/>
            <person name="Tapia R."/>
            <person name="Land M."/>
            <person name="Hauser L."/>
            <person name="Kyrpides N."/>
            <person name="Mikhailova N."/>
            <person name="Hazen T.C."/>
            <person name="Woyke T."/>
        </authorList>
    </citation>
    <scope>NUCLEOTIDE SEQUENCE [LARGE SCALE GENOMIC DNA]</scope>
    <source>
        <strain evidence="1 2">JR</strain>
    </source>
</reference>
<proteinExistence type="predicted"/>
<dbReference type="KEGG" id="tjr:TherJR_1835"/>
<name>D5X7W4_THEPJ</name>
<keyword evidence="2" id="KW-1185">Reference proteome</keyword>
<dbReference type="HOGENOM" id="CLU_2439811_0_0_9"/>
<evidence type="ECO:0000313" key="1">
    <source>
        <dbReference type="EMBL" id="ADG82684.1"/>
    </source>
</evidence>
<protein>
    <submittedName>
        <fullName evidence="1">Uncharacterized protein</fullName>
    </submittedName>
</protein>
<organism evidence="1 2">
    <name type="scientific">Thermincola potens (strain JR)</name>
    <dbReference type="NCBI Taxonomy" id="635013"/>
    <lineage>
        <taxon>Bacteria</taxon>
        <taxon>Bacillati</taxon>
        <taxon>Bacillota</taxon>
        <taxon>Clostridia</taxon>
        <taxon>Eubacteriales</taxon>
        <taxon>Thermincolaceae</taxon>
        <taxon>Thermincola</taxon>
    </lineage>
</organism>
<sequence>MYFYPYHPGFYPGYSYPYGPMGENPSQIIACTDPIVQHGMKELKARVPIRHVLREVAAAAYLAGMGYAPTEAIAAVEKWEEMGYFPPARR</sequence>
<accession>D5X7W4</accession>
<dbReference type="RefSeq" id="WP_013120696.1">
    <property type="nucleotide sequence ID" value="NC_014152.1"/>
</dbReference>